<organism evidence="3 4">
    <name type="scientific">Methylobacterium iners</name>
    <dbReference type="NCBI Taxonomy" id="418707"/>
    <lineage>
        <taxon>Bacteria</taxon>
        <taxon>Pseudomonadati</taxon>
        <taxon>Pseudomonadota</taxon>
        <taxon>Alphaproteobacteria</taxon>
        <taxon>Hyphomicrobiales</taxon>
        <taxon>Methylobacteriaceae</taxon>
        <taxon>Methylobacterium</taxon>
    </lineage>
</organism>
<dbReference type="RefSeq" id="WP_238243444.1">
    <property type="nucleotide sequence ID" value="NZ_BPQP01000020.1"/>
</dbReference>
<keyword evidence="4" id="KW-1185">Reference proteome</keyword>
<evidence type="ECO:0000313" key="4">
    <source>
        <dbReference type="Proteomes" id="UP001055125"/>
    </source>
</evidence>
<feature type="region of interest" description="Disordered" evidence="2">
    <location>
        <begin position="135"/>
        <end position="189"/>
    </location>
</feature>
<reference evidence="3" key="2">
    <citation type="submission" date="2021-08" db="EMBL/GenBank/DDBJ databases">
        <authorList>
            <person name="Tani A."/>
            <person name="Ola A."/>
            <person name="Ogura Y."/>
            <person name="Katsura K."/>
            <person name="Hayashi T."/>
        </authorList>
    </citation>
    <scope>NUCLEOTIDE SEQUENCE</scope>
    <source>
        <strain evidence="3">DSM 19015</strain>
    </source>
</reference>
<protein>
    <recommendedName>
        <fullName evidence="5">MucR family transcriptional regulator</fullName>
    </recommendedName>
</protein>
<comment type="similarity">
    <text evidence="1">Belongs to the ros/MucR family.</text>
</comment>
<accession>A0ABQ4RXL3</accession>
<dbReference type="EMBL" id="BPQP01000020">
    <property type="protein sequence ID" value="GJD94260.1"/>
    <property type="molecule type" value="Genomic_DNA"/>
</dbReference>
<name>A0ABQ4RXL3_9HYPH</name>
<dbReference type="InterPro" id="IPR041920">
    <property type="entry name" value="ROS/MUCR_sf"/>
</dbReference>
<gene>
    <name evidence="3" type="ORF">OCOJLMKI_1462</name>
</gene>
<evidence type="ECO:0000256" key="2">
    <source>
        <dbReference type="SAM" id="MobiDB-lite"/>
    </source>
</evidence>
<dbReference type="Pfam" id="PF05443">
    <property type="entry name" value="ROS_MUCR"/>
    <property type="match status" value="1"/>
</dbReference>
<dbReference type="InterPro" id="IPR008807">
    <property type="entry name" value="ROS_MUCR"/>
</dbReference>
<dbReference type="Proteomes" id="UP001055125">
    <property type="component" value="Unassembled WGS sequence"/>
</dbReference>
<evidence type="ECO:0000256" key="1">
    <source>
        <dbReference type="ARBA" id="ARBA00007031"/>
    </source>
</evidence>
<sequence>MTDTIETQPVEQDDTVELTTQIVAAYVSNNSVPASGLADLIVSVHSGLLGLGKPSAPAQEPVTKATPAQIKKSISDEGLISFEDGKSYKSLKRHLTGRGLTPHDYRIKYGLPNDYPMSAPGYSARRSELARSIGLGRARQEAAPKSADVAETVTDAPKARGGRRTTNVASPSASAPKKRGRASKAVAAE</sequence>
<dbReference type="Gene3D" id="1.10.10.1550">
    <property type="entry name" value="ROS/MUCR transcriptional regulator protein"/>
    <property type="match status" value="1"/>
</dbReference>
<evidence type="ECO:0000313" key="3">
    <source>
        <dbReference type="EMBL" id="GJD94260.1"/>
    </source>
</evidence>
<evidence type="ECO:0008006" key="5">
    <source>
        <dbReference type="Google" id="ProtNLM"/>
    </source>
</evidence>
<feature type="compositionally biased region" description="Polar residues" evidence="2">
    <location>
        <begin position="164"/>
        <end position="173"/>
    </location>
</feature>
<reference evidence="3" key="1">
    <citation type="journal article" date="2021" name="Front. Microbiol.">
        <title>Comprehensive Comparative Genomics and Phenotyping of Methylobacterium Species.</title>
        <authorList>
            <person name="Alessa O."/>
            <person name="Ogura Y."/>
            <person name="Fujitani Y."/>
            <person name="Takami H."/>
            <person name="Hayashi T."/>
            <person name="Sahin N."/>
            <person name="Tani A."/>
        </authorList>
    </citation>
    <scope>NUCLEOTIDE SEQUENCE</scope>
    <source>
        <strain evidence="3">DSM 19015</strain>
    </source>
</reference>
<proteinExistence type="inferred from homology"/>
<comment type="caution">
    <text evidence="3">The sequence shown here is derived from an EMBL/GenBank/DDBJ whole genome shotgun (WGS) entry which is preliminary data.</text>
</comment>